<dbReference type="EMBL" id="CAVMJV010000022">
    <property type="protein sequence ID" value="CAK5071607.1"/>
    <property type="molecule type" value="Genomic_DNA"/>
</dbReference>
<protein>
    <submittedName>
        <fullName evidence="1">Uncharacterized protein</fullName>
    </submittedName>
</protein>
<gene>
    <name evidence="1" type="ORF">MENTE1834_LOCUS18947</name>
</gene>
<keyword evidence="2" id="KW-1185">Reference proteome</keyword>
<comment type="caution">
    <text evidence="1">The sequence shown here is derived from an EMBL/GenBank/DDBJ whole genome shotgun (WGS) entry which is preliminary data.</text>
</comment>
<accession>A0ACB0Z068</accession>
<evidence type="ECO:0000313" key="1">
    <source>
        <dbReference type="EMBL" id="CAK5071607.1"/>
    </source>
</evidence>
<sequence>MLFCLLHPMDHNTGPLARKSTTLCALLLVSIAALLLLPVPGQANGEEVGVANHIKNGSDVTLKGDSKPAGEDLTYAEYVKRFPTVCNFAINKTHIELLYDGRNCTVELITKETNMIKFKTGMKSSCDLEDCRGQMPNFEHGFANLLPFAYSRNNKDITEHNKGPIEVNDNAVCGASTKCGKDQKCINQTFLEVSWSKCQDFVHAHIHLIGEYRTGLDRSEEGQNGTKREFNLEIYNNSRVKMDLDPKRADEFFEMESYCAPKKNPLVNPETWKIKNEDKGLKGKHLLVFHLLPQTATIRYKNNAYKGTLKEKGPNCTFFISFDRPAYEFLHVDLTTTTTSTTTTTKPSTKSSTTPTKSIGTTPTPRPQQGTTTNVEVKDTKKGSSAGKVIFVLLVLVFVSAMIGVCVYAGLDYRKKQQKEKEEEEATKAAATEAAAAEAAATEAAEAEDEKERAFWFNLGDEEEIAEQNRKLAVINLGSVHNIFVNEIYERMEKEDEENAEKNEKILYELYLPALEEKGFAKVGTFREWRKKSAMIPEKGETLEEFNKRVEDAIKTRRALKVTLNKIVRKKPSKDEAAGGKKTENSKVKNDQAPKEETTSKDSALQKDPAPEKSDAAKSKQAGTTSDVPTDMVSEAKETEQ</sequence>
<evidence type="ECO:0000313" key="2">
    <source>
        <dbReference type="Proteomes" id="UP001497535"/>
    </source>
</evidence>
<name>A0ACB0Z068_MELEN</name>
<proteinExistence type="predicted"/>
<organism evidence="1 2">
    <name type="scientific">Meloidogyne enterolobii</name>
    <name type="common">Root-knot nematode worm</name>
    <name type="synonym">Meloidogyne mayaguensis</name>
    <dbReference type="NCBI Taxonomy" id="390850"/>
    <lineage>
        <taxon>Eukaryota</taxon>
        <taxon>Metazoa</taxon>
        <taxon>Ecdysozoa</taxon>
        <taxon>Nematoda</taxon>
        <taxon>Chromadorea</taxon>
        <taxon>Rhabditida</taxon>
        <taxon>Tylenchina</taxon>
        <taxon>Tylenchomorpha</taxon>
        <taxon>Tylenchoidea</taxon>
        <taxon>Meloidogynidae</taxon>
        <taxon>Meloidogyninae</taxon>
        <taxon>Meloidogyne</taxon>
    </lineage>
</organism>
<reference evidence="1" key="1">
    <citation type="submission" date="2023-11" db="EMBL/GenBank/DDBJ databases">
        <authorList>
            <person name="Poullet M."/>
        </authorList>
    </citation>
    <scope>NUCLEOTIDE SEQUENCE</scope>
    <source>
        <strain evidence="1">E1834</strain>
    </source>
</reference>
<dbReference type="Proteomes" id="UP001497535">
    <property type="component" value="Unassembled WGS sequence"/>
</dbReference>